<protein>
    <submittedName>
        <fullName evidence="3">Uncharacterized protein</fullName>
    </submittedName>
</protein>
<reference evidence="3" key="1">
    <citation type="submission" date="2023-03" db="UniProtKB">
        <authorList>
            <consortium name="WormBaseParasite"/>
        </authorList>
    </citation>
    <scope>IDENTIFICATION</scope>
</reference>
<dbReference type="AlphaFoldDB" id="A0A9J2Q375"/>
<proteinExistence type="predicted"/>
<dbReference type="Proteomes" id="UP000036681">
    <property type="component" value="Unplaced"/>
</dbReference>
<name>A0A9J2Q375_ASCLU</name>
<accession>A0A9J2Q375</accession>
<keyword evidence="1" id="KW-0812">Transmembrane</keyword>
<feature type="transmembrane region" description="Helical" evidence="1">
    <location>
        <begin position="33"/>
        <end position="54"/>
    </location>
</feature>
<dbReference type="WBParaSite" id="ALUE_0001636201-mRNA-1">
    <property type="protein sequence ID" value="ALUE_0001636201-mRNA-1"/>
    <property type="gene ID" value="ALUE_0001636201"/>
</dbReference>
<evidence type="ECO:0000313" key="3">
    <source>
        <dbReference type="WBParaSite" id="ALUE_0001636201-mRNA-1"/>
    </source>
</evidence>
<evidence type="ECO:0000313" key="2">
    <source>
        <dbReference type="Proteomes" id="UP000036681"/>
    </source>
</evidence>
<organism evidence="2 3">
    <name type="scientific">Ascaris lumbricoides</name>
    <name type="common">Giant roundworm</name>
    <dbReference type="NCBI Taxonomy" id="6252"/>
    <lineage>
        <taxon>Eukaryota</taxon>
        <taxon>Metazoa</taxon>
        <taxon>Ecdysozoa</taxon>
        <taxon>Nematoda</taxon>
        <taxon>Chromadorea</taxon>
        <taxon>Rhabditida</taxon>
        <taxon>Spirurina</taxon>
        <taxon>Ascaridomorpha</taxon>
        <taxon>Ascaridoidea</taxon>
        <taxon>Ascarididae</taxon>
        <taxon>Ascaris</taxon>
    </lineage>
</organism>
<keyword evidence="1" id="KW-1133">Transmembrane helix</keyword>
<keyword evidence="1" id="KW-0472">Membrane</keyword>
<keyword evidence="2" id="KW-1185">Reference proteome</keyword>
<sequence>MTCRRFWLKAKAPPKALWMEHPAVLAHNGVCLRLTWCIVQMLISIVVMYTICWTPSIDHRIRLR</sequence>
<evidence type="ECO:0000256" key="1">
    <source>
        <dbReference type="SAM" id="Phobius"/>
    </source>
</evidence>